<dbReference type="SUPFAM" id="SSF75420">
    <property type="entry name" value="YhbC-like, N-terminal domain"/>
    <property type="match status" value="1"/>
</dbReference>
<dbReference type="GO" id="GO:0006412">
    <property type="term" value="P:translation"/>
    <property type="evidence" value="ECO:0007669"/>
    <property type="project" value="TreeGrafter"/>
</dbReference>
<protein>
    <recommendedName>
        <fullName evidence="3">Ribosome maturation factor RimP</fullName>
    </recommendedName>
</protein>
<comment type="similarity">
    <text evidence="3">Belongs to the RimP family.</text>
</comment>
<evidence type="ECO:0000256" key="1">
    <source>
        <dbReference type="ARBA" id="ARBA00022490"/>
    </source>
</evidence>
<gene>
    <name evidence="3" type="primary">rimP</name>
    <name evidence="6" type="ORF">FHX74_003926</name>
</gene>
<organism evidence="6 7">
    <name type="scientific">Microlunatus kandeliicorticis</name>
    <dbReference type="NCBI Taxonomy" id="1759536"/>
    <lineage>
        <taxon>Bacteria</taxon>
        <taxon>Bacillati</taxon>
        <taxon>Actinomycetota</taxon>
        <taxon>Actinomycetes</taxon>
        <taxon>Propionibacteriales</taxon>
        <taxon>Propionibacteriaceae</taxon>
        <taxon>Microlunatus</taxon>
    </lineage>
</organism>
<dbReference type="SUPFAM" id="SSF74942">
    <property type="entry name" value="YhbC-like, C-terminal domain"/>
    <property type="match status" value="1"/>
</dbReference>
<evidence type="ECO:0000259" key="5">
    <source>
        <dbReference type="Pfam" id="PF17384"/>
    </source>
</evidence>
<dbReference type="RefSeq" id="WP_182561903.1">
    <property type="nucleotide sequence ID" value="NZ_JACGWT010000008.1"/>
</dbReference>
<reference evidence="6 7" key="1">
    <citation type="submission" date="2020-07" db="EMBL/GenBank/DDBJ databases">
        <title>Sequencing the genomes of 1000 actinobacteria strains.</title>
        <authorList>
            <person name="Klenk H.-P."/>
        </authorList>
    </citation>
    <scope>NUCLEOTIDE SEQUENCE [LARGE SCALE GENOMIC DNA]</scope>
    <source>
        <strain evidence="6 7">DSM 100723</strain>
    </source>
</reference>
<comment type="caution">
    <text evidence="6">The sequence shown here is derived from an EMBL/GenBank/DDBJ whole genome shotgun (WGS) entry which is preliminary data.</text>
</comment>
<comment type="subcellular location">
    <subcellularLocation>
        <location evidence="3">Cytoplasm</location>
    </subcellularLocation>
</comment>
<dbReference type="InterPro" id="IPR036847">
    <property type="entry name" value="RimP_C_sf"/>
</dbReference>
<dbReference type="HAMAP" id="MF_01077">
    <property type="entry name" value="RimP"/>
    <property type="match status" value="1"/>
</dbReference>
<evidence type="ECO:0000256" key="2">
    <source>
        <dbReference type="ARBA" id="ARBA00022517"/>
    </source>
</evidence>
<name>A0A7W3P7Q2_9ACTN</name>
<dbReference type="EMBL" id="JACGWT010000008">
    <property type="protein sequence ID" value="MBA8796273.1"/>
    <property type="molecule type" value="Genomic_DNA"/>
</dbReference>
<dbReference type="InterPro" id="IPR003728">
    <property type="entry name" value="Ribosome_maturation_RimP"/>
</dbReference>
<proteinExistence type="inferred from homology"/>
<accession>A0A7W3P7Q2</accession>
<dbReference type="GO" id="GO:0000028">
    <property type="term" value="P:ribosomal small subunit assembly"/>
    <property type="evidence" value="ECO:0007669"/>
    <property type="project" value="TreeGrafter"/>
</dbReference>
<evidence type="ECO:0000313" key="7">
    <source>
        <dbReference type="Proteomes" id="UP000523079"/>
    </source>
</evidence>
<dbReference type="Pfam" id="PF17384">
    <property type="entry name" value="DUF150_C"/>
    <property type="match status" value="1"/>
</dbReference>
<dbReference type="Pfam" id="PF02576">
    <property type="entry name" value="RimP_N"/>
    <property type="match status" value="1"/>
</dbReference>
<dbReference type="InterPro" id="IPR028998">
    <property type="entry name" value="RimP_C"/>
</dbReference>
<dbReference type="InterPro" id="IPR028989">
    <property type="entry name" value="RimP_N"/>
</dbReference>
<dbReference type="PANTHER" id="PTHR33867:SF1">
    <property type="entry name" value="RIBOSOME MATURATION FACTOR RIMP"/>
    <property type="match status" value="1"/>
</dbReference>
<dbReference type="InterPro" id="IPR035956">
    <property type="entry name" value="RimP_N_sf"/>
</dbReference>
<dbReference type="Gene3D" id="3.30.300.70">
    <property type="entry name" value="RimP-like superfamily, N-terminal"/>
    <property type="match status" value="1"/>
</dbReference>
<feature type="domain" description="Ribosome maturation factor RimP N-terminal" evidence="4">
    <location>
        <begin position="9"/>
        <end position="85"/>
    </location>
</feature>
<evidence type="ECO:0000256" key="3">
    <source>
        <dbReference type="HAMAP-Rule" id="MF_01077"/>
    </source>
</evidence>
<sequence>MRSDALVELLAPVAGQFALELEEVDVVPAGKRRLVRVVVDGEGPDGRGPLLDDIAEATKAISTALDDTDLMGAGAYTLEVSSRGVSRPLTLPRHWRRNEGRLVEVRRTEGDTVTGRIRSADDDGVDLDVDGTSRRLGYAEVDRALVQIELNRKTDDDE</sequence>
<keyword evidence="1 3" id="KW-0963">Cytoplasm</keyword>
<dbReference type="Proteomes" id="UP000523079">
    <property type="component" value="Unassembled WGS sequence"/>
</dbReference>
<dbReference type="PANTHER" id="PTHR33867">
    <property type="entry name" value="RIBOSOME MATURATION FACTOR RIMP"/>
    <property type="match status" value="1"/>
</dbReference>
<evidence type="ECO:0000313" key="6">
    <source>
        <dbReference type="EMBL" id="MBA8796273.1"/>
    </source>
</evidence>
<evidence type="ECO:0000259" key="4">
    <source>
        <dbReference type="Pfam" id="PF02576"/>
    </source>
</evidence>
<keyword evidence="2 3" id="KW-0690">Ribosome biogenesis</keyword>
<keyword evidence="7" id="KW-1185">Reference proteome</keyword>
<comment type="function">
    <text evidence="3">Required for maturation of 30S ribosomal subunits.</text>
</comment>
<feature type="domain" description="Ribosome maturation factor RimP C-terminal" evidence="5">
    <location>
        <begin position="89"/>
        <end position="149"/>
    </location>
</feature>
<dbReference type="AlphaFoldDB" id="A0A7W3P7Q2"/>
<dbReference type="GO" id="GO:0005829">
    <property type="term" value="C:cytosol"/>
    <property type="evidence" value="ECO:0007669"/>
    <property type="project" value="TreeGrafter"/>
</dbReference>
<dbReference type="NCBIfam" id="NF000930">
    <property type="entry name" value="PRK00092.2-2"/>
    <property type="match status" value="1"/>
</dbReference>